<comment type="caution">
    <text evidence="1">The sequence shown here is derived from an EMBL/GenBank/DDBJ whole genome shotgun (WGS) entry which is preliminary data.</text>
</comment>
<dbReference type="Proteomes" id="UP001239994">
    <property type="component" value="Unassembled WGS sequence"/>
</dbReference>
<dbReference type="AlphaFoldDB" id="A0AAD9DXW3"/>
<evidence type="ECO:0000313" key="1">
    <source>
        <dbReference type="EMBL" id="KAK1798061.1"/>
    </source>
</evidence>
<name>A0AAD9DXW3_9TELE</name>
<accession>A0AAD9DXW3</accession>
<organism evidence="1 2">
    <name type="scientific">Electrophorus voltai</name>
    <dbReference type="NCBI Taxonomy" id="2609070"/>
    <lineage>
        <taxon>Eukaryota</taxon>
        <taxon>Metazoa</taxon>
        <taxon>Chordata</taxon>
        <taxon>Craniata</taxon>
        <taxon>Vertebrata</taxon>
        <taxon>Euteleostomi</taxon>
        <taxon>Actinopterygii</taxon>
        <taxon>Neopterygii</taxon>
        <taxon>Teleostei</taxon>
        <taxon>Ostariophysi</taxon>
        <taxon>Gymnotiformes</taxon>
        <taxon>Gymnotoidei</taxon>
        <taxon>Gymnotidae</taxon>
        <taxon>Electrophorus</taxon>
    </lineage>
</organism>
<reference evidence="1" key="1">
    <citation type="submission" date="2023-03" db="EMBL/GenBank/DDBJ databases">
        <title>Electrophorus voltai genome.</title>
        <authorList>
            <person name="Bian C."/>
        </authorList>
    </citation>
    <scope>NUCLEOTIDE SEQUENCE</scope>
    <source>
        <strain evidence="1">CB-2022</strain>
        <tissue evidence="1">Muscle</tissue>
    </source>
</reference>
<proteinExistence type="predicted"/>
<gene>
    <name evidence="1" type="ORF">P4O66_000559</name>
</gene>
<protein>
    <submittedName>
        <fullName evidence="1">Uncharacterized protein</fullName>
    </submittedName>
</protein>
<sequence length="658" mass="71130">MVIQSKTVPKFQVGLPAVNNAPLKTFLSSTLQVVEPRTAEVRNVAEAPAVQRPVRSGAVRNIPVVHEVQRSSGAHPSMLVEQFGPGASSSAHGTRNIEKLNVAKTHPILAKPPLEKFKSITQSSVQVELLSPLNQPIQHNRPLTVSCPEEITIPAGCLVELVEVKNVSGTRELELRLVPQLPGGPPLGESKSATAAGTAGRLSFKCRVTTEEDQPERLDRGVCTTPENGVPEPQIKESHIKAHSTNITVTIKDEPEVNERVLCSKASVMQTPGSSNVGFHGAWRSLAKPAPNPSESQRFTHQPCTVHKFVTNTTELVSPLLQQNSADKTTTWNAASKNIRAEGLECDRRALPALPNKREEAESSYQGLPVISSVFSLCPGPEAILNHIHTRVGILHKCAGEALTSSNLGSNGNVKNTDILACRHDLKTEEETGPLSKIVQKCSQILKENEDKLTINEDTKISEGLVSETLGDILEKSSQTCANDLKHRITTEQCSSLSDARQEIASDPALNKGFTTQPSDELKTKLEADISLPEQRENSHALSMNPTVALVRIPSLEFYSVLESAEKISEKLVEEESITARPVLCCTSNQQNLQGTAIKLVLKRKRSETENKDSAQDVQPGLGVCECGAVFSVLPGLSSSGLRFMMSFLRPVGATALS</sequence>
<dbReference type="EMBL" id="JAROKS010000012">
    <property type="protein sequence ID" value="KAK1798061.1"/>
    <property type="molecule type" value="Genomic_DNA"/>
</dbReference>
<evidence type="ECO:0000313" key="2">
    <source>
        <dbReference type="Proteomes" id="UP001239994"/>
    </source>
</evidence>
<keyword evidence="2" id="KW-1185">Reference proteome</keyword>